<evidence type="ECO:0000256" key="1">
    <source>
        <dbReference type="SAM" id="MobiDB-lite"/>
    </source>
</evidence>
<dbReference type="EMBL" id="VSRR010012450">
    <property type="protein sequence ID" value="MPC54561.1"/>
    <property type="molecule type" value="Genomic_DNA"/>
</dbReference>
<reference evidence="2 3" key="1">
    <citation type="submission" date="2019-05" db="EMBL/GenBank/DDBJ databases">
        <title>Another draft genome of Portunus trituberculatus and its Hox gene families provides insights of decapod evolution.</title>
        <authorList>
            <person name="Jeong J.-H."/>
            <person name="Song I."/>
            <person name="Kim S."/>
            <person name="Choi T."/>
            <person name="Kim D."/>
            <person name="Ryu S."/>
            <person name="Kim W."/>
        </authorList>
    </citation>
    <scope>NUCLEOTIDE SEQUENCE [LARGE SCALE GENOMIC DNA]</scope>
    <source>
        <tissue evidence="2">Muscle</tissue>
    </source>
</reference>
<accession>A0A5B7G3Y3</accession>
<proteinExistence type="predicted"/>
<sequence>MLTLYKGLIRPCMNGGGDGEVDKVEERYDKQSHFIGCTMTGRAWVGMMSHRHRKISLGTSLDIAAQLDMSMEGPPPTLGVNIHLQTPTKVGTRRPAGTIGGATAVPPAPTPTPGREDRFLSQVSKQRISVISLFAARLVDTYQR</sequence>
<evidence type="ECO:0000313" key="3">
    <source>
        <dbReference type="Proteomes" id="UP000324222"/>
    </source>
</evidence>
<name>A0A5B7G3Y3_PORTR</name>
<evidence type="ECO:0000313" key="2">
    <source>
        <dbReference type="EMBL" id="MPC54561.1"/>
    </source>
</evidence>
<feature type="compositionally biased region" description="Low complexity" evidence="1">
    <location>
        <begin position="95"/>
        <end position="105"/>
    </location>
</feature>
<keyword evidence="3" id="KW-1185">Reference proteome</keyword>
<organism evidence="2 3">
    <name type="scientific">Portunus trituberculatus</name>
    <name type="common">Swimming crab</name>
    <name type="synonym">Neptunus trituberculatus</name>
    <dbReference type="NCBI Taxonomy" id="210409"/>
    <lineage>
        <taxon>Eukaryota</taxon>
        <taxon>Metazoa</taxon>
        <taxon>Ecdysozoa</taxon>
        <taxon>Arthropoda</taxon>
        <taxon>Crustacea</taxon>
        <taxon>Multicrustacea</taxon>
        <taxon>Malacostraca</taxon>
        <taxon>Eumalacostraca</taxon>
        <taxon>Eucarida</taxon>
        <taxon>Decapoda</taxon>
        <taxon>Pleocyemata</taxon>
        <taxon>Brachyura</taxon>
        <taxon>Eubrachyura</taxon>
        <taxon>Portunoidea</taxon>
        <taxon>Portunidae</taxon>
        <taxon>Portuninae</taxon>
        <taxon>Portunus</taxon>
    </lineage>
</organism>
<feature type="region of interest" description="Disordered" evidence="1">
    <location>
        <begin position="90"/>
        <end position="115"/>
    </location>
</feature>
<comment type="caution">
    <text evidence="2">The sequence shown here is derived from an EMBL/GenBank/DDBJ whole genome shotgun (WGS) entry which is preliminary data.</text>
</comment>
<gene>
    <name evidence="2" type="ORF">E2C01_048482</name>
</gene>
<protein>
    <submittedName>
        <fullName evidence="2">Uncharacterized protein</fullName>
    </submittedName>
</protein>
<dbReference type="AlphaFoldDB" id="A0A5B7G3Y3"/>
<dbReference type="Proteomes" id="UP000324222">
    <property type="component" value="Unassembled WGS sequence"/>
</dbReference>